<reference evidence="2 3" key="1">
    <citation type="submission" date="2023-08" db="EMBL/GenBank/DDBJ databases">
        <title>Black Yeasts Isolated from many extreme environments.</title>
        <authorList>
            <person name="Coleine C."/>
            <person name="Stajich J.E."/>
            <person name="Selbmann L."/>
        </authorList>
    </citation>
    <scope>NUCLEOTIDE SEQUENCE [LARGE SCALE GENOMIC DNA]</scope>
    <source>
        <strain evidence="2 3">CCFEE 5935</strain>
    </source>
</reference>
<protein>
    <submittedName>
        <fullName evidence="2">Uncharacterized protein</fullName>
    </submittedName>
</protein>
<feature type="region of interest" description="Disordered" evidence="1">
    <location>
        <begin position="1"/>
        <end position="56"/>
    </location>
</feature>
<dbReference type="EMBL" id="JAVRRT010000006">
    <property type="protein sequence ID" value="KAK5171395.1"/>
    <property type="molecule type" value="Genomic_DNA"/>
</dbReference>
<dbReference type="GeneID" id="89925885"/>
<keyword evidence="3" id="KW-1185">Reference proteome</keyword>
<sequence>MSLTPKDDQDRAGASSSQVPQNVEAGHVEGAGDFLSASTPVPNPSRRDANAQGSRHNRVTSWLANADLSEVAQNIVQDPAATASRQSIAEPGQVILGREKIRLREEPDTVLTATMIADKVCFEGFDAPNQAVLDLFHPPGFHEDDLITALGTASIHIIAACYRILSAKPADESASRWPDEWHPFAVASSERIRNARLWMLRDLVGICLDIAAKVRAWEQKTERDVLEAEAALRQEREANPPDLISDVTDTSEGSS</sequence>
<proteinExistence type="predicted"/>
<dbReference type="AlphaFoldDB" id="A0AAV9PHC7"/>
<feature type="region of interest" description="Disordered" evidence="1">
    <location>
        <begin position="232"/>
        <end position="255"/>
    </location>
</feature>
<feature type="compositionally biased region" description="Basic and acidic residues" evidence="1">
    <location>
        <begin position="1"/>
        <end position="11"/>
    </location>
</feature>
<accession>A0AAV9PHC7</accession>
<gene>
    <name evidence="2" type="ORF">LTR77_004539</name>
</gene>
<dbReference type="RefSeq" id="XP_064660423.1">
    <property type="nucleotide sequence ID" value="XM_064801793.1"/>
</dbReference>
<evidence type="ECO:0000256" key="1">
    <source>
        <dbReference type="SAM" id="MobiDB-lite"/>
    </source>
</evidence>
<evidence type="ECO:0000313" key="2">
    <source>
        <dbReference type="EMBL" id="KAK5171395.1"/>
    </source>
</evidence>
<name>A0AAV9PHC7_9PEZI</name>
<comment type="caution">
    <text evidence="2">The sequence shown here is derived from an EMBL/GenBank/DDBJ whole genome shotgun (WGS) entry which is preliminary data.</text>
</comment>
<organism evidence="2 3">
    <name type="scientific">Saxophila tyrrhenica</name>
    <dbReference type="NCBI Taxonomy" id="1690608"/>
    <lineage>
        <taxon>Eukaryota</taxon>
        <taxon>Fungi</taxon>
        <taxon>Dikarya</taxon>
        <taxon>Ascomycota</taxon>
        <taxon>Pezizomycotina</taxon>
        <taxon>Dothideomycetes</taxon>
        <taxon>Dothideomycetidae</taxon>
        <taxon>Mycosphaerellales</taxon>
        <taxon>Extremaceae</taxon>
        <taxon>Saxophila</taxon>
    </lineage>
</organism>
<evidence type="ECO:0000313" key="3">
    <source>
        <dbReference type="Proteomes" id="UP001337655"/>
    </source>
</evidence>
<dbReference type="Proteomes" id="UP001337655">
    <property type="component" value="Unassembled WGS sequence"/>
</dbReference>